<sequence>MPIDVHVYCDFKDLKQKFNNYNLPHYPANLLSTHEVPDVPNGVNAASIIFHVENVTEAETNTYLKPFATSAIGPKITLVRNIAYEEELIIEISNEECSYTDQHWFTFQ</sequence>
<name>A0A7E4V500_PANRE</name>
<accession>A0A7E4V500</accession>
<protein>
    <submittedName>
        <fullName evidence="2">Phage protein</fullName>
    </submittedName>
</protein>
<keyword evidence="1" id="KW-1185">Reference proteome</keyword>
<dbReference type="WBParaSite" id="Pan_g16582.t1">
    <property type="protein sequence ID" value="Pan_g16582.t1"/>
    <property type="gene ID" value="Pan_g16582"/>
</dbReference>
<organism evidence="1 2">
    <name type="scientific">Panagrellus redivivus</name>
    <name type="common">Microworm</name>
    <dbReference type="NCBI Taxonomy" id="6233"/>
    <lineage>
        <taxon>Eukaryota</taxon>
        <taxon>Metazoa</taxon>
        <taxon>Ecdysozoa</taxon>
        <taxon>Nematoda</taxon>
        <taxon>Chromadorea</taxon>
        <taxon>Rhabditida</taxon>
        <taxon>Tylenchina</taxon>
        <taxon>Panagrolaimomorpha</taxon>
        <taxon>Panagrolaimoidea</taxon>
        <taxon>Panagrolaimidae</taxon>
        <taxon>Panagrellus</taxon>
    </lineage>
</organism>
<proteinExistence type="predicted"/>
<evidence type="ECO:0000313" key="2">
    <source>
        <dbReference type="WBParaSite" id="Pan_g16582.t1"/>
    </source>
</evidence>
<evidence type="ECO:0000313" key="1">
    <source>
        <dbReference type="Proteomes" id="UP000492821"/>
    </source>
</evidence>
<reference evidence="1" key="1">
    <citation type="journal article" date="2013" name="Genetics">
        <title>The draft genome and transcriptome of Panagrellus redivivus are shaped by the harsh demands of a free-living lifestyle.</title>
        <authorList>
            <person name="Srinivasan J."/>
            <person name="Dillman A.R."/>
            <person name="Macchietto M.G."/>
            <person name="Heikkinen L."/>
            <person name="Lakso M."/>
            <person name="Fracchia K.M."/>
            <person name="Antoshechkin I."/>
            <person name="Mortazavi A."/>
            <person name="Wong G."/>
            <person name="Sternberg P.W."/>
        </authorList>
    </citation>
    <scope>NUCLEOTIDE SEQUENCE [LARGE SCALE GENOMIC DNA]</scope>
    <source>
        <strain evidence="1">MT8872</strain>
    </source>
</reference>
<dbReference type="Proteomes" id="UP000492821">
    <property type="component" value="Unassembled WGS sequence"/>
</dbReference>
<dbReference type="AlphaFoldDB" id="A0A7E4V500"/>
<reference evidence="2" key="2">
    <citation type="submission" date="2020-10" db="UniProtKB">
        <authorList>
            <consortium name="WormBaseParasite"/>
        </authorList>
    </citation>
    <scope>IDENTIFICATION</scope>
</reference>